<comment type="caution">
    <text evidence="2">The sequence shown here is derived from an EMBL/GenBank/DDBJ whole genome shotgun (WGS) entry which is preliminary data.</text>
</comment>
<dbReference type="Pfam" id="PF01471">
    <property type="entry name" value="PG_binding_1"/>
    <property type="match status" value="1"/>
</dbReference>
<protein>
    <recommendedName>
        <fullName evidence="1">Peptidoglycan binding-like domain-containing protein</fullName>
    </recommendedName>
</protein>
<evidence type="ECO:0000313" key="3">
    <source>
        <dbReference type="Proteomes" id="UP000218238"/>
    </source>
</evidence>
<dbReference type="InterPro" id="IPR002477">
    <property type="entry name" value="Peptidoglycan-bd-like"/>
</dbReference>
<dbReference type="InterPro" id="IPR036366">
    <property type="entry name" value="PGBDSf"/>
</dbReference>
<dbReference type="InterPro" id="IPR036365">
    <property type="entry name" value="PGBD-like_sf"/>
</dbReference>
<dbReference type="Gene3D" id="1.10.101.10">
    <property type="entry name" value="PGBD-like superfamily/PGBD"/>
    <property type="match status" value="1"/>
</dbReference>
<evidence type="ECO:0000259" key="1">
    <source>
        <dbReference type="Pfam" id="PF01471"/>
    </source>
</evidence>
<reference evidence="2 3" key="1">
    <citation type="submission" date="2017-08" db="EMBL/GenBank/DDBJ databases">
        <title>Draft genome sequence of filamentous cyanobacterium Calothrix elsteri CCALA 953.</title>
        <authorList>
            <person name="Gagunashvili A.N."/>
            <person name="Elster J."/>
            <person name="Andresson O.S."/>
        </authorList>
    </citation>
    <scope>NUCLEOTIDE SEQUENCE [LARGE SCALE GENOMIC DNA]</scope>
    <source>
        <strain evidence="2 3">CCALA 953</strain>
    </source>
</reference>
<dbReference type="Proteomes" id="UP000218238">
    <property type="component" value="Unassembled WGS sequence"/>
</dbReference>
<sequence length="83" mass="9266">MPVLRRDDHQKTASESVKVLQTRLQSFGFKSLKADGLFGKKTEDVVKEFQERGNDHDPTVLVDGIVGPLTWQALGMCVIISDH</sequence>
<dbReference type="AlphaFoldDB" id="A0A2A2T9W4"/>
<organism evidence="2 3">
    <name type="scientific">Brunnivagina elsteri CCALA 953</name>
    <dbReference type="NCBI Taxonomy" id="987040"/>
    <lineage>
        <taxon>Bacteria</taxon>
        <taxon>Bacillati</taxon>
        <taxon>Cyanobacteriota</taxon>
        <taxon>Cyanophyceae</taxon>
        <taxon>Nostocales</taxon>
        <taxon>Calotrichaceae</taxon>
        <taxon>Brunnivagina</taxon>
    </lineage>
</organism>
<evidence type="ECO:0000313" key="2">
    <source>
        <dbReference type="EMBL" id="PAX45741.1"/>
    </source>
</evidence>
<proteinExistence type="predicted"/>
<gene>
    <name evidence="2" type="ORF">CK510_30160</name>
</gene>
<dbReference type="EMBL" id="NTFS01000715">
    <property type="protein sequence ID" value="PAX45741.1"/>
    <property type="molecule type" value="Genomic_DNA"/>
</dbReference>
<dbReference type="OrthoDB" id="514320at2"/>
<name>A0A2A2T9W4_9CYAN</name>
<keyword evidence="3" id="KW-1185">Reference proteome</keyword>
<dbReference type="SUPFAM" id="SSF47090">
    <property type="entry name" value="PGBD-like"/>
    <property type="match status" value="1"/>
</dbReference>
<accession>A0A2A2T9W4</accession>
<feature type="domain" description="Peptidoglycan binding-like" evidence="1">
    <location>
        <begin position="14"/>
        <end position="74"/>
    </location>
</feature>